<dbReference type="GeneID" id="39593507"/>
<dbReference type="Proteomes" id="UP000279236">
    <property type="component" value="Unassembled WGS sequence"/>
</dbReference>
<evidence type="ECO:0000259" key="5">
    <source>
        <dbReference type="Pfam" id="PF01494"/>
    </source>
</evidence>
<evidence type="ECO:0000256" key="3">
    <source>
        <dbReference type="ARBA" id="ARBA00022827"/>
    </source>
</evidence>
<comment type="cofactor">
    <cofactor evidence="1">
        <name>FAD</name>
        <dbReference type="ChEBI" id="CHEBI:57692"/>
    </cofactor>
</comment>
<comment type="caution">
    <text evidence="6">The sequence shown here is derived from an EMBL/GenBank/DDBJ whole genome shotgun (WGS) entry which is preliminary data.</text>
</comment>
<evidence type="ECO:0000256" key="4">
    <source>
        <dbReference type="ARBA" id="ARBA00023002"/>
    </source>
</evidence>
<dbReference type="InterPro" id="IPR050641">
    <property type="entry name" value="RIFMO-like"/>
</dbReference>
<dbReference type="Gene3D" id="3.40.30.120">
    <property type="match status" value="1"/>
</dbReference>
<reference evidence="6 7" key="1">
    <citation type="submission" date="2018-11" db="EMBL/GenBank/DDBJ databases">
        <title>Genome sequence of Apiotrichum porosum DSM 27194.</title>
        <authorList>
            <person name="Aliyu H."/>
            <person name="Gorte O."/>
            <person name="Ochsenreither K."/>
        </authorList>
    </citation>
    <scope>NUCLEOTIDE SEQUENCE [LARGE SCALE GENOMIC DNA]</scope>
    <source>
        <strain evidence="6 7">DSM 27194</strain>
    </source>
</reference>
<dbReference type="InterPro" id="IPR036188">
    <property type="entry name" value="FAD/NAD-bd_sf"/>
</dbReference>
<organism evidence="6 7">
    <name type="scientific">Apiotrichum porosum</name>
    <dbReference type="NCBI Taxonomy" id="105984"/>
    <lineage>
        <taxon>Eukaryota</taxon>
        <taxon>Fungi</taxon>
        <taxon>Dikarya</taxon>
        <taxon>Basidiomycota</taxon>
        <taxon>Agaricomycotina</taxon>
        <taxon>Tremellomycetes</taxon>
        <taxon>Trichosporonales</taxon>
        <taxon>Trichosporonaceae</taxon>
        <taxon>Apiotrichum</taxon>
    </lineage>
</organism>
<dbReference type="InterPro" id="IPR002938">
    <property type="entry name" value="FAD-bd"/>
</dbReference>
<dbReference type="Gene3D" id="3.30.9.10">
    <property type="entry name" value="D-Amino Acid Oxidase, subunit A, domain 2"/>
    <property type="match status" value="1"/>
</dbReference>
<evidence type="ECO:0000313" key="6">
    <source>
        <dbReference type="EMBL" id="RSH80388.1"/>
    </source>
</evidence>
<protein>
    <recommendedName>
        <fullName evidence="5">FAD-binding domain-containing protein</fullName>
    </recommendedName>
</protein>
<keyword evidence="7" id="KW-1185">Reference proteome</keyword>
<gene>
    <name evidence="6" type="ORF">EHS24_008964</name>
</gene>
<dbReference type="EMBL" id="RSCE01000008">
    <property type="protein sequence ID" value="RSH80388.1"/>
    <property type="molecule type" value="Genomic_DNA"/>
</dbReference>
<evidence type="ECO:0000256" key="1">
    <source>
        <dbReference type="ARBA" id="ARBA00001974"/>
    </source>
</evidence>
<keyword evidence="2" id="KW-0285">Flavoprotein</keyword>
<keyword evidence="4" id="KW-0560">Oxidoreductase</keyword>
<dbReference type="GO" id="GO:0016709">
    <property type="term" value="F:oxidoreductase activity, acting on paired donors, with incorporation or reduction of molecular oxygen, NAD(P)H as one donor, and incorporation of one atom of oxygen"/>
    <property type="evidence" value="ECO:0007669"/>
    <property type="project" value="UniProtKB-ARBA"/>
</dbReference>
<dbReference type="Gene3D" id="3.50.50.60">
    <property type="entry name" value="FAD/NAD(P)-binding domain"/>
    <property type="match status" value="1"/>
</dbReference>
<dbReference type="PANTHER" id="PTHR43004">
    <property type="entry name" value="TRK SYSTEM POTASSIUM UPTAKE PROTEIN"/>
    <property type="match status" value="1"/>
</dbReference>
<accession>A0A427XNN5</accession>
<name>A0A427XNN5_9TREE</name>
<dbReference type="STRING" id="105984.A0A427XNN5"/>
<keyword evidence="3" id="KW-0274">FAD</keyword>
<dbReference type="Pfam" id="PF01494">
    <property type="entry name" value="FAD_binding_3"/>
    <property type="match status" value="1"/>
</dbReference>
<dbReference type="PRINTS" id="PR00420">
    <property type="entry name" value="RNGMNOXGNASE"/>
</dbReference>
<dbReference type="GO" id="GO:0071949">
    <property type="term" value="F:FAD binding"/>
    <property type="evidence" value="ECO:0007669"/>
    <property type="project" value="InterPro"/>
</dbReference>
<dbReference type="OrthoDB" id="2690153at2759"/>
<feature type="domain" description="FAD-binding" evidence="5">
    <location>
        <begin position="10"/>
        <end position="357"/>
    </location>
</feature>
<proteinExistence type="predicted"/>
<evidence type="ECO:0000256" key="2">
    <source>
        <dbReference type="ARBA" id="ARBA00022630"/>
    </source>
</evidence>
<dbReference type="AlphaFoldDB" id="A0A427XNN5"/>
<dbReference type="SUPFAM" id="SSF51905">
    <property type="entry name" value="FAD/NAD(P)-binding domain"/>
    <property type="match status" value="1"/>
</dbReference>
<dbReference type="PANTHER" id="PTHR43004:SF19">
    <property type="entry name" value="BINDING MONOOXYGENASE, PUTATIVE (JCVI)-RELATED"/>
    <property type="match status" value="1"/>
</dbReference>
<dbReference type="RefSeq" id="XP_028475335.1">
    <property type="nucleotide sequence ID" value="XM_028624263.1"/>
</dbReference>
<sequence length="585" mass="64055">MAPARTLPPPVLIVGTGPVGLFQAYALAKLDVPSIIIGRHKERLGAPKAHALSPRSLEICRQFGISVDEIRKHPAFREDAKWVRFCTNLSGQAVGHLPYERMSLDVLDVSPEMLHNIAQPDFEDMVDKLIEKEPHVDVRKGWTWMSCTESTRDGQPIVVSVVQNTYTGETTTIESSVLIGCDGANSRVRKNVGIESEGEETGNADLRPVVKENVGMLHWIMDPEARGFIIAYDLSGNQVLIHNFDSNYHPLESFTDEKCLKIVKAAIGDDAVPVKLHSTLPWILRRQVANEYYRGRVMLAGDSAHSFPPTGGLGLNSGLGDAHNLAFKIAAVHHGWASLPTVLASYDEERRPVALRNSTQSVINGVKIFALLKALKNTGPDPVVARREMMEALANPEQAALISKLIEGQVEHFDNLMLHIGYVYEPNWNPANATDFVPAYRKGARLAHAWIKPATNCVESLPEVDLSYLAGDLAEDKVAQWNYSTLDLVPAASYALLYAKDTAWASKAADLKAQLAARHIPVVLVEHGVDFEFVDAAAGQAWLDGFGLDKGNAILVRPDQHIAVVTDAAQPVDELVKEALATLQV</sequence>
<evidence type="ECO:0000313" key="7">
    <source>
        <dbReference type="Proteomes" id="UP000279236"/>
    </source>
</evidence>